<proteinExistence type="predicted"/>
<name>W0ECU1_9FIRM</name>
<dbReference type="HOGENOM" id="CLU_3355813_0_0_9"/>
<dbReference type="KEGG" id="dmt:DESME_09055"/>
<evidence type="ECO:0000313" key="2">
    <source>
        <dbReference type="Proteomes" id="UP000010847"/>
    </source>
</evidence>
<reference evidence="1 2" key="1">
    <citation type="submission" date="2013-12" db="EMBL/GenBank/DDBJ databases">
        <authorList>
            <consortium name="DOE Joint Genome Institute"/>
            <person name="Smidt H."/>
            <person name="Huntemann M."/>
            <person name="Han J."/>
            <person name="Chen A."/>
            <person name="Kyrpides N."/>
            <person name="Mavromatis K."/>
            <person name="Markowitz V."/>
            <person name="Palaniappan K."/>
            <person name="Ivanova N."/>
            <person name="Schaumberg A."/>
            <person name="Pati A."/>
            <person name="Liolios K."/>
            <person name="Nordberg H.P."/>
            <person name="Cantor M.N."/>
            <person name="Hua S.X."/>
            <person name="Woyke T."/>
        </authorList>
    </citation>
    <scope>NUCLEOTIDE SEQUENCE [LARGE SCALE GENOMIC DNA]</scope>
    <source>
        <strain evidence="2">DSM 15288</strain>
    </source>
</reference>
<evidence type="ECO:0008006" key="3">
    <source>
        <dbReference type="Google" id="ProtNLM"/>
    </source>
</evidence>
<protein>
    <recommendedName>
        <fullName evidence="3">Antirepressor</fullName>
    </recommendedName>
</protein>
<sequence length="36" mass="4132">MPEIFNYQGQQVRTFVKAGESLFVTKDVCEILELVV</sequence>
<dbReference type="EMBL" id="CP007032">
    <property type="protein sequence ID" value="AHF08587.1"/>
    <property type="molecule type" value="Genomic_DNA"/>
</dbReference>
<evidence type="ECO:0000313" key="1">
    <source>
        <dbReference type="EMBL" id="AHF08587.1"/>
    </source>
</evidence>
<accession>W0ECU1</accession>
<organism evidence="1 2">
    <name type="scientific">Desulfitobacterium metallireducens DSM 15288</name>
    <dbReference type="NCBI Taxonomy" id="871968"/>
    <lineage>
        <taxon>Bacteria</taxon>
        <taxon>Bacillati</taxon>
        <taxon>Bacillota</taxon>
        <taxon>Clostridia</taxon>
        <taxon>Eubacteriales</taxon>
        <taxon>Desulfitobacteriaceae</taxon>
        <taxon>Desulfitobacterium</taxon>
    </lineage>
</organism>
<keyword evidence="2" id="KW-1185">Reference proteome</keyword>
<dbReference type="AlphaFoldDB" id="W0ECU1"/>
<dbReference type="Proteomes" id="UP000010847">
    <property type="component" value="Chromosome"/>
</dbReference>
<gene>
    <name evidence="1" type="ORF">DESME_09055</name>
</gene>